<feature type="compositionally biased region" description="Low complexity" evidence="1">
    <location>
        <begin position="388"/>
        <end position="408"/>
    </location>
</feature>
<keyword evidence="2" id="KW-0732">Signal</keyword>
<dbReference type="InterPro" id="IPR013103">
    <property type="entry name" value="RVT_2"/>
</dbReference>
<dbReference type="CDD" id="cd09272">
    <property type="entry name" value="RNase_HI_RT_Ty1"/>
    <property type="match status" value="1"/>
</dbReference>
<dbReference type="Pfam" id="PF07727">
    <property type="entry name" value="RVT_2"/>
    <property type="match status" value="1"/>
</dbReference>
<evidence type="ECO:0000259" key="3">
    <source>
        <dbReference type="Pfam" id="PF07727"/>
    </source>
</evidence>
<sequence>MILSALISSLSETVLAHVVKCTTSRDVWLCLERMFTFQFRARSMQLHHQLSTLKKGDSSMADFYHKFTSLADTLAAIDQPLKDFDLVSFFLAGLGSNYDALVTAIQQRRGDVTLDELYGDFLSHELRLAQHQPTVDLSLASANFANRSSSNRGGRGGRSSNPPNSGRSFSSNQQRQHRGRGRVETPPNMQALLATPNYAPDPNWYSDSGATHHLTSDLANLNVRADEYHGPDQIRALDSGKTLLCGPSKDGLCPFPLLPSKASSSPTALFGEHTSIHQWHSRLGYKCFHISIGRTYISRDDIFLEAQFPFQQIQNPVSQSTPSILGPPVGLLQLSSHGLHNSAASPIRPLTDSSCSPRPNQHNPAHNPSLNSISTNPSSLPKSQPIVTPENPNSSPENSNTPETSSTTDHPNHPLPIHPMKTRSQNQISKPKTYTDGTIRYPIPKTLLAETTSDPDLTEPTCYTSASKSPHWRRAMNLEFDAFLKNHTWTLVPSSSAHNLIGCKWVFRIKRHADGSIERFKARLVAKGFHQQPGIDYGETYSLVIKPTTVRAILSIAIFAGWSIRQIDIRMLSSMVNFLRMFSWPNPLGISTHHIPLMSASLTRPFMALNKPHGLGSPDLAHGSFNLDFMGLYLIHLGKLNYFLGVELIPNAHGILLSQQRYIVNLLKHTNMHEAKPVSSPMASTTSLTAHEGESFSDVTLFRSTVGALQYLSLTRPDIAFAVNKLFYCDDRRSTGSFCIFLGNNLISWSCRKQATVACSSTEVEYKALANAAAELKWLQSLFGELGLALSTPPTLWYDNIGATYLSSNPVFHARTKHVEIDFHFVRDMVAKKTLNVQFICSKDQLADLLTKPISSSRFAQLRTKLNVLPILLGLRGRVNDKDKPPSQLPHSKTILAIDKHIN</sequence>
<accession>A0A2N9GQ84</accession>
<dbReference type="Pfam" id="PF14223">
    <property type="entry name" value="Retrotran_gag_2"/>
    <property type="match status" value="1"/>
</dbReference>
<evidence type="ECO:0000313" key="4">
    <source>
        <dbReference type="EMBL" id="SPD01394.1"/>
    </source>
</evidence>
<gene>
    <name evidence="4" type="ORF">FSB_LOCUS29276</name>
</gene>
<feature type="chain" id="PRO_5014996738" description="Reverse transcriptase Ty1/copia-type domain-containing protein" evidence="2">
    <location>
        <begin position="17"/>
        <end position="903"/>
    </location>
</feature>
<protein>
    <recommendedName>
        <fullName evidence="3">Reverse transcriptase Ty1/copia-type domain-containing protein</fullName>
    </recommendedName>
</protein>
<dbReference type="EMBL" id="OIVN01002192">
    <property type="protein sequence ID" value="SPD01394.1"/>
    <property type="molecule type" value="Genomic_DNA"/>
</dbReference>
<feature type="signal peptide" evidence="2">
    <location>
        <begin position="1"/>
        <end position="16"/>
    </location>
</feature>
<feature type="region of interest" description="Disordered" evidence="1">
    <location>
        <begin position="340"/>
        <end position="439"/>
    </location>
</feature>
<feature type="compositionally biased region" description="Polar residues" evidence="1">
    <location>
        <begin position="351"/>
        <end position="386"/>
    </location>
</feature>
<evidence type="ECO:0000256" key="2">
    <source>
        <dbReference type="SAM" id="SignalP"/>
    </source>
</evidence>
<feature type="compositionally biased region" description="Low complexity" evidence="1">
    <location>
        <begin position="145"/>
        <end position="172"/>
    </location>
</feature>
<feature type="region of interest" description="Disordered" evidence="1">
    <location>
        <begin position="145"/>
        <end position="187"/>
    </location>
</feature>
<dbReference type="AlphaFoldDB" id="A0A2N9GQ84"/>
<dbReference type="PANTHER" id="PTHR47481">
    <property type="match status" value="1"/>
</dbReference>
<evidence type="ECO:0000256" key="1">
    <source>
        <dbReference type="SAM" id="MobiDB-lite"/>
    </source>
</evidence>
<dbReference type="SUPFAM" id="SSF56672">
    <property type="entry name" value="DNA/RNA polymerases"/>
    <property type="match status" value="1"/>
</dbReference>
<organism evidence="4">
    <name type="scientific">Fagus sylvatica</name>
    <name type="common">Beechnut</name>
    <dbReference type="NCBI Taxonomy" id="28930"/>
    <lineage>
        <taxon>Eukaryota</taxon>
        <taxon>Viridiplantae</taxon>
        <taxon>Streptophyta</taxon>
        <taxon>Embryophyta</taxon>
        <taxon>Tracheophyta</taxon>
        <taxon>Spermatophyta</taxon>
        <taxon>Magnoliopsida</taxon>
        <taxon>eudicotyledons</taxon>
        <taxon>Gunneridae</taxon>
        <taxon>Pentapetalae</taxon>
        <taxon>rosids</taxon>
        <taxon>fabids</taxon>
        <taxon>Fagales</taxon>
        <taxon>Fagaceae</taxon>
        <taxon>Fagus</taxon>
    </lineage>
</organism>
<dbReference type="InterPro" id="IPR043502">
    <property type="entry name" value="DNA/RNA_pol_sf"/>
</dbReference>
<reference evidence="4" key="1">
    <citation type="submission" date="2018-02" db="EMBL/GenBank/DDBJ databases">
        <authorList>
            <person name="Cohen D.B."/>
            <person name="Kent A.D."/>
        </authorList>
    </citation>
    <scope>NUCLEOTIDE SEQUENCE</scope>
</reference>
<proteinExistence type="predicted"/>
<feature type="domain" description="Reverse transcriptase Ty1/copia-type" evidence="3">
    <location>
        <begin position="486"/>
        <end position="570"/>
    </location>
</feature>
<feature type="compositionally biased region" description="Polar residues" evidence="1">
    <location>
        <begin position="422"/>
        <end position="436"/>
    </location>
</feature>
<dbReference type="PANTHER" id="PTHR47481:SF22">
    <property type="entry name" value="RETROTRANSPOSON GAG DOMAIN-CONTAINING PROTEIN"/>
    <property type="match status" value="1"/>
</dbReference>
<name>A0A2N9GQ84_FAGSY</name>